<dbReference type="GO" id="GO:0003729">
    <property type="term" value="F:mRNA binding"/>
    <property type="evidence" value="ECO:0007669"/>
    <property type="project" value="TreeGrafter"/>
</dbReference>
<feature type="compositionally biased region" description="Low complexity" evidence="1">
    <location>
        <begin position="66"/>
        <end position="84"/>
    </location>
</feature>
<feature type="compositionally biased region" description="Polar residues" evidence="1">
    <location>
        <begin position="808"/>
        <end position="822"/>
    </location>
</feature>
<proteinExistence type="predicted"/>
<feature type="compositionally biased region" description="Polar residues" evidence="1">
    <location>
        <begin position="52"/>
        <end position="65"/>
    </location>
</feature>
<reference evidence="4" key="1">
    <citation type="submission" date="2010-08" db="EMBL/GenBank/DDBJ databases">
        <authorList>
            <consortium name="Caenorhabditis japonica Sequencing Consortium"/>
            <person name="Wilson R.K."/>
        </authorList>
    </citation>
    <scope>NUCLEOTIDE SEQUENCE [LARGE SCALE GENOMIC DNA]</scope>
    <source>
        <strain evidence="4">DF5081</strain>
    </source>
</reference>
<organism evidence="3 4">
    <name type="scientific">Caenorhabditis japonica</name>
    <dbReference type="NCBI Taxonomy" id="281687"/>
    <lineage>
        <taxon>Eukaryota</taxon>
        <taxon>Metazoa</taxon>
        <taxon>Ecdysozoa</taxon>
        <taxon>Nematoda</taxon>
        <taxon>Chromadorea</taxon>
        <taxon>Rhabditida</taxon>
        <taxon>Rhabditina</taxon>
        <taxon>Rhabditomorpha</taxon>
        <taxon>Rhabditoidea</taxon>
        <taxon>Rhabditidae</taxon>
        <taxon>Peloderinae</taxon>
        <taxon>Caenorhabditis</taxon>
    </lineage>
</organism>
<evidence type="ECO:0000313" key="3">
    <source>
        <dbReference type="EnsemblMetazoa" id="CJA13784.1"/>
    </source>
</evidence>
<dbReference type="Gene3D" id="1.25.40.180">
    <property type="match status" value="1"/>
</dbReference>
<feature type="region of interest" description="Disordered" evidence="1">
    <location>
        <begin position="439"/>
        <end position="521"/>
    </location>
</feature>
<feature type="compositionally biased region" description="Basic and acidic residues" evidence="1">
    <location>
        <begin position="823"/>
        <end position="837"/>
    </location>
</feature>
<dbReference type="AlphaFoldDB" id="A0A8R1DYC2"/>
<feature type="compositionally biased region" description="Polar residues" evidence="1">
    <location>
        <begin position="441"/>
        <end position="457"/>
    </location>
</feature>
<feature type="region of interest" description="Disordered" evidence="1">
    <location>
        <begin position="1"/>
        <end position="37"/>
    </location>
</feature>
<feature type="region of interest" description="Disordered" evidence="1">
    <location>
        <begin position="51"/>
        <end position="98"/>
    </location>
</feature>
<sequence length="1165" mass="130968">MSHSVRGPGRGGKPNQGYFAEQHGGAIPPDSQKFVMPLVSGQMPGYHRITPVQMQPQQGYPNQFVPQPQYGQQPAYFPQQQQPVQQPPPHHQQQSYNSFRDYHQHPQYMYQNPQMFADTMSFPPPQPPQQPQQTVQPPPQEQKRRKVILEIVDPTTKKAVEIGSTPAAASVPPPAQVAPEVAEKKEQFSREFMDKVKKELNESQRAKSPNSGQPAAPQLPVNFSVPPPNFATPGSVAPFVPSSVAAQEKIQNNPVPPAKIESPDPVESESEPAQAEPTTPPAALNVQVKCSPAETATSGTSESVSVAPEAPTLKKEDSKEDTEDDKFDETPSQCEESSATPEAAEAYEKSPEELAQENAQKEAEAEEKRKQREKQLDERIEQSFSTGEAEISKGLYGRDFMATVREYEKLFHRTPCPLSPQQLAEFGLDIKSMRVADKSKPNFTPNWVPNNKGNRQQHPYRGRTTTDGTGRGAQPRDRGNHKRPPVVRPSIERVQRVTLPSSKDAWKPDRQKTSTNLADDEASVKEVCKKVRSLMNKITPTSQKPLTQELISYNVSSNDAQLREVVDIVFDKAVEEPKFCSLYAELCKSQVDHELIHGGQKSAFRNTVLTRTQLTFQDKKDYNEERMAVIAKEEDAEKRKLLEMEERLKFRRRKFGVMTFIGYLYRNQLLSTKIVHACVFDLLTSILPKKIGEKEQEMKNEDIDEESVHCALQLSETVGMMLDKSNSTFLDQWIQKLNFAKPFCSNKIRFMIMNLIELRNNKWVPRKSVETGPKKIDEIHKDILQEKMENEKARDQYDRDRDRRGIRTNSNSLRKNAPVSRNSLERNKGFQHPEQKRAAAAATTKLTSSSVQPKNISLSSMNDASLGKSKKEWQSGASGGGNATSEAPKSVWIRRDSNDQRKKSTVDEKQSAISAAKEISAMSLSGRRSTSQNSIPGEELEMIKAKRAKLINVFSSDIKEVESGDLPQKEMANSFKDYVGNDRYASPSLSGVYEMVVRLVAEEAFNESKRRLLAHVIRFSLTGKAEKNEFIEGVVNFCKYAVDIEMWQDLPQLWNFIGDVLVNVSHVPHEIIKDEKLEHLTLSDMVPIFLAAKMDGSKKFSLLVNVLKGLAEIEMAEEGGNTCGHVAWDFQELNLKEQMEKEGLKEELNNVTTSCGATLLKLLTS</sequence>
<accession>A0A8R1DYC2</accession>
<dbReference type="PANTHER" id="PTHR23253:SF78">
    <property type="entry name" value="EUKARYOTIC TRANSLATION INITIATION FACTOR 4G1, ISOFORM B-RELATED"/>
    <property type="match status" value="1"/>
</dbReference>
<feature type="compositionally biased region" description="Polar residues" evidence="1">
    <location>
        <begin position="845"/>
        <end position="863"/>
    </location>
</feature>
<protein>
    <submittedName>
        <fullName evidence="3">MIF4G domain-containing protein</fullName>
    </submittedName>
</protein>
<dbReference type="Pfam" id="PF02854">
    <property type="entry name" value="MIF4G"/>
    <property type="match status" value="1"/>
</dbReference>
<dbReference type="GO" id="GO:0003743">
    <property type="term" value="F:translation initiation factor activity"/>
    <property type="evidence" value="ECO:0007669"/>
    <property type="project" value="TreeGrafter"/>
</dbReference>
<dbReference type="InterPro" id="IPR003890">
    <property type="entry name" value="MIF4G-like_typ-3"/>
</dbReference>
<evidence type="ECO:0000313" key="4">
    <source>
        <dbReference type="Proteomes" id="UP000005237"/>
    </source>
</evidence>
<name>A0A8R1DYC2_CAEJA</name>
<dbReference type="Proteomes" id="UP000005237">
    <property type="component" value="Unassembled WGS sequence"/>
</dbReference>
<feature type="compositionally biased region" description="Basic and acidic residues" evidence="1">
    <location>
        <begin position="787"/>
        <end position="805"/>
    </location>
</feature>
<evidence type="ECO:0000259" key="2">
    <source>
        <dbReference type="SMART" id="SM00543"/>
    </source>
</evidence>
<feature type="compositionally biased region" description="Low complexity" evidence="1">
    <location>
        <begin position="271"/>
        <end position="283"/>
    </location>
</feature>
<feature type="region of interest" description="Disordered" evidence="1">
    <location>
        <begin position="163"/>
        <end position="385"/>
    </location>
</feature>
<dbReference type="FunFam" id="1.25.40.180:FF:000057">
    <property type="entry name" value="Initiation Factor 4G (eIF4G) family"/>
    <property type="match status" value="1"/>
</dbReference>
<feature type="compositionally biased region" description="Basic and acidic residues" evidence="1">
    <location>
        <begin position="359"/>
        <end position="381"/>
    </location>
</feature>
<feature type="domain" description="MIF4G" evidence="2">
    <location>
        <begin position="528"/>
        <end position="762"/>
    </location>
</feature>
<keyword evidence="4" id="KW-1185">Reference proteome</keyword>
<feature type="compositionally biased region" description="Low complexity" evidence="1">
    <location>
        <begin position="335"/>
        <end position="344"/>
    </location>
</feature>
<feature type="compositionally biased region" description="Polar residues" evidence="1">
    <location>
        <begin position="294"/>
        <end position="304"/>
    </location>
</feature>
<feature type="compositionally biased region" description="Pro residues" evidence="1">
    <location>
        <begin position="122"/>
        <end position="140"/>
    </location>
</feature>
<dbReference type="GO" id="GO:0016281">
    <property type="term" value="C:eukaryotic translation initiation factor 4F complex"/>
    <property type="evidence" value="ECO:0007669"/>
    <property type="project" value="TreeGrafter"/>
</dbReference>
<dbReference type="PANTHER" id="PTHR23253">
    <property type="entry name" value="EUKARYOTIC TRANSLATION INITIATION FACTOR 4 GAMMA"/>
    <property type="match status" value="1"/>
</dbReference>
<dbReference type="EnsemblMetazoa" id="CJA13784.1">
    <property type="protein sequence ID" value="CJA13784.1"/>
    <property type="gene ID" value="WBGene00132988"/>
</dbReference>
<feature type="compositionally biased region" description="Basic and acidic residues" evidence="1">
    <location>
        <begin position="181"/>
        <end position="205"/>
    </location>
</feature>
<dbReference type="SUPFAM" id="SSF48371">
    <property type="entry name" value="ARM repeat"/>
    <property type="match status" value="1"/>
</dbReference>
<feature type="region of interest" description="Disordered" evidence="1">
    <location>
        <begin position="787"/>
        <end position="912"/>
    </location>
</feature>
<feature type="compositionally biased region" description="Basic and acidic residues" evidence="1">
    <location>
        <begin position="893"/>
        <end position="910"/>
    </location>
</feature>
<dbReference type="SMART" id="SM00543">
    <property type="entry name" value="MIF4G"/>
    <property type="match status" value="1"/>
</dbReference>
<dbReference type="InterPro" id="IPR016024">
    <property type="entry name" value="ARM-type_fold"/>
</dbReference>
<feature type="region of interest" description="Disordered" evidence="1">
    <location>
        <begin position="116"/>
        <end position="143"/>
    </location>
</feature>
<reference evidence="3" key="2">
    <citation type="submission" date="2022-06" db="UniProtKB">
        <authorList>
            <consortium name="EnsemblMetazoa"/>
        </authorList>
    </citation>
    <scope>IDENTIFICATION</scope>
    <source>
        <strain evidence="3">DF5081</strain>
    </source>
</reference>
<evidence type="ECO:0000256" key="1">
    <source>
        <dbReference type="SAM" id="MobiDB-lite"/>
    </source>
</evidence>